<gene>
    <name evidence="2" type="ORF">JOF43_001227</name>
</gene>
<evidence type="ECO:0000313" key="2">
    <source>
        <dbReference type="EMBL" id="MBP2381270.1"/>
    </source>
</evidence>
<evidence type="ECO:0000313" key="3">
    <source>
        <dbReference type="Proteomes" id="UP001519290"/>
    </source>
</evidence>
<proteinExistence type="predicted"/>
<dbReference type="InterPro" id="IPR017853">
    <property type="entry name" value="GH"/>
</dbReference>
<dbReference type="PANTHER" id="PTHR42732:SF1">
    <property type="entry name" value="BETA-MANNOSIDASE"/>
    <property type="match status" value="1"/>
</dbReference>
<accession>A0ABS4WYK3</accession>
<dbReference type="SUPFAM" id="SSF51445">
    <property type="entry name" value="(Trans)glycosidases"/>
    <property type="match status" value="1"/>
</dbReference>
<dbReference type="InterPro" id="IPR008979">
    <property type="entry name" value="Galactose-bd-like_sf"/>
</dbReference>
<name>A0ABS4WYK3_9MICO</name>
<dbReference type="RefSeq" id="WP_209900295.1">
    <property type="nucleotide sequence ID" value="NZ_BAAAJW010000021.1"/>
</dbReference>
<dbReference type="PANTHER" id="PTHR42732">
    <property type="entry name" value="BETA-GALACTOSIDASE"/>
    <property type="match status" value="1"/>
</dbReference>
<evidence type="ECO:0000256" key="1">
    <source>
        <dbReference type="SAM" id="MobiDB-lite"/>
    </source>
</evidence>
<dbReference type="InterPro" id="IPR051913">
    <property type="entry name" value="GH2_Domain-Containing"/>
</dbReference>
<keyword evidence="3" id="KW-1185">Reference proteome</keyword>
<reference evidence="2 3" key="1">
    <citation type="submission" date="2021-03" db="EMBL/GenBank/DDBJ databases">
        <title>Sequencing the genomes of 1000 actinobacteria strains.</title>
        <authorList>
            <person name="Klenk H.-P."/>
        </authorList>
    </citation>
    <scope>NUCLEOTIDE SEQUENCE [LARGE SCALE GENOMIC DNA]</scope>
    <source>
        <strain evidence="2 3">DSM 14566</strain>
    </source>
</reference>
<organism evidence="2 3">
    <name type="scientific">Brachybacterium sacelli</name>
    <dbReference type="NCBI Taxonomy" id="173364"/>
    <lineage>
        <taxon>Bacteria</taxon>
        <taxon>Bacillati</taxon>
        <taxon>Actinomycetota</taxon>
        <taxon>Actinomycetes</taxon>
        <taxon>Micrococcales</taxon>
        <taxon>Dermabacteraceae</taxon>
        <taxon>Brachybacterium</taxon>
    </lineage>
</organism>
<dbReference type="Gene3D" id="3.20.20.80">
    <property type="entry name" value="Glycosidases"/>
    <property type="match status" value="1"/>
</dbReference>
<dbReference type="EMBL" id="JAGIOD010000001">
    <property type="protein sequence ID" value="MBP2381270.1"/>
    <property type="molecule type" value="Genomic_DNA"/>
</dbReference>
<dbReference type="Gene3D" id="2.60.120.260">
    <property type="entry name" value="Galactose-binding domain-like"/>
    <property type="match status" value="1"/>
</dbReference>
<feature type="region of interest" description="Disordered" evidence="1">
    <location>
        <begin position="1"/>
        <end position="22"/>
    </location>
</feature>
<comment type="caution">
    <text evidence="2">The sequence shown here is derived from an EMBL/GenBank/DDBJ whole genome shotgun (WGS) entry which is preliminary data.</text>
</comment>
<evidence type="ECO:0008006" key="4">
    <source>
        <dbReference type="Google" id="ProtNLM"/>
    </source>
</evidence>
<dbReference type="SUPFAM" id="SSF49785">
    <property type="entry name" value="Galactose-binding domain-like"/>
    <property type="match status" value="1"/>
</dbReference>
<dbReference type="Proteomes" id="UP001519290">
    <property type="component" value="Unassembled WGS sequence"/>
</dbReference>
<sequence>MALISELSPHPGADTIGDDPRGDLSGQWAYRLDREGIGEEHRWFAAPLARGAADGAADAEHGHLDLPGSLQEQGIGDPVTVGTPWTGGIVDQSYFTEDRYAPYRQGEDVSVPFWLQPRMYYRGAAWFQREIQVPDDWDGRSVILELERVHWESTVWVDGTRIGAENSLSTAHRHDLGRLAPGTHLLTVRVDNRTVIDVGPNSHAVSDHTQGNWNGIIGRMQLHARSEVEIAQLRAFPDVAHRRVQVRIDIGSGTAGVGEGSVSVRARRLGNAGSSVAGSGTEAIVVPFTADHGEDLGSRGLLAGCTHLDIDLELGEEAALWDEFDPALYELEADLVARTGEQEHRSSVRTVLGLREVGVDGTQVSVNGRRTFLRGSLECCVFPLTGYPPTDLGSWRRIVRIAKEHGLNLLRMHSWCPPEAAFLAADEAGLYLQVEGPIWANQGAAIGEGRPVDAYLHEETRRILREFGNHPSFVMMAHGNEPAGRDAEFLASWVRTWHSQDPRRLYTSAAGWPAIEENDVDNIPDPRAHRWGEGLDSRLNDEPPNTRADYADWVSSRRRPVISHEIGQWCVYPDFEEVSRYTGVMQPRNFGIFADFLREAGMEDQAADFLDASGRLQTLCYKEEIESALRTDGFGGFHLLGLTDFPGQGTALVGVLNPFWESKGYCTAEEFSRFCGPTVPLARLDRRVWRADEEQAVDVQVAHFGPEPIVADVRWSLRRGEAVLADGTVASGVEIGIGNGTRLGPVTLPAGIVDEPAQLNLALTLEDAEGGIAENDWDVWIYPEPAEPAVRAERAGTPPVFPGPPASVRSTDDLEEAAALAATGNTVLFEVAADAIGNEIALGFTPVFWNTAWTRGQAPHTLGLLHDPEHPLFELFPTEGATNWQWWAALHGSRPMLLDGLPVDLRPAVQVIDTWFEARRLGALFEARLGQGRIIVTSLNLTGGDGASQRLAARQLRRSILSYMASSAFDPQTAITPAQLRTVLR</sequence>
<protein>
    <recommendedName>
        <fullName evidence="4">Glycoside hydrolase</fullName>
    </recommendedName>
</protein>